<proteinExistence type="predicted"/>
<name>A0A0H2XV44_BURO1</name>
<gene>
    <name evidence="1" type="ordered locus">Bcen_3982</name>
</gene>
<accession>A0A0H2XV44</accession>
<reference evidence="1" key="1">
    <citation type="submission" date="2006-05" db="EMBL/GenBank/DDBJ databases">
        <title>Complete sequence of chromosome 2 of Burkholderia cenocepacia AU 1054.</title>
        <authorList>
            <consortium name="US DOE Joint Genome Institute"/>
            <person name="Copeland A."/>
            <person name="Lucas S."/>
            <person name="Lapidus A."/>
            <person name="Barry K."/>
            <person name="Detter J.C."/>
            <person name="Glavina del Rio T."/>
            <person name="Hammon N."/>
            <person name="Israni S."/>
            <person name="Dalin E."/>
            <person name="Tice H."/>
            <person name="Pitluck S."/>
            <person name="Chain P."/>
            <person name="Malfatti S."/>
            <person name="Shin M."/>
            <person name="Vergez L."/>
            <person name="Schmutz J."/>
            <person name="Larimer F."/>
            <person name="Land M."/>
            <person name="Hauser L."/>
            <person name="Kyrpides N."/>
            <person name="Lykidis A."/>
            <person name="LiPuma J.J."/>
            <person name="Konstantinidis K."/>
            <person name="Tiedje J.M."/>
            <person name="Richardson P."/>
        </authorList>
    </citation>
    <scope>NUCLEOTIDE SEQUENCE [LARGE SCALE GENOMIC DNA]</scope>
    <source>
        <strain evidence="1">AU 1054</strain>
    </source>
</reference>
<organism evidence="1">
    <name type="scientific">Burkholderia orbicola (strain AU 1054)</name>
    <dbReference type="NCBI Taxonomy" id="331271"/>
    <lineage>
        <taxon>Bacteria</taxon>
        <taxon>Pseudomonadati</taxon>
        <taxon>Pseudomonadota</taxon>
        <taxon>Betaproteobacteria</taxon>
        <taxon>Burkholderiales</taxon>
        <taxon>Burkholderiaceae</taxon>
        <taxon>Burkholderia</taxon>
        <taxon>Burkholderia cepacia complex</taxon>
        <taxon>Burkholderia orbicola</taxon>
    </lineage>
</organism>
<dbReference type="HOGENOM" id="CLU_2300437_0_0_4"/>
<protein>
    <submittedName>
        <fullName evidence="1">Uncharacterized protein</fullName>
    </submittedName>
</protein>
<evidence type="ECO:0000313" key="1">
    <source>
        <dbReference type="EMBL" id="ABF78871.1"/>
    </source>
</evidence>
<dbReference type="EMBL" id="CP000379">
    <property type="protein sequence ID" value="ABF78871.1"/>
    <property type="molecule type" value="Genomic_DNA"/>
</dbReference>
<dbReference type="AlphaFoldDB" id="A0A0H2XV44"/>
<sequence length="99" mass="11429">MNAARERIRYDANVCGGDFGHVRERFATWKRESLVYRPERRMFDGKDEVRELNDTVYDGPERAQQALVARCEPSDPFALAVQLSAEGRTMWLVMAAYDV</sequence>